<dbReference type="EMBL" id="JADMCD010000014">
    <property type="protein sequence ID" value="MBF8643122.1"/>
    <property type="molecule type" value="Genomic_DNA"/>
</dbReference>
<dbReference type="Proteomes" id="UP000626180">
    <property type="component" value="Unassembled WGS sequence"/>
</dbReference>
<evidence type="ECO:0000313" key="3">
    <source>
        <dbReference type="Proteomes" id="UP000626180"/>
    </source>
</evidence>
<evidence type="ECO:0008006" key="4">
    <source>
        <dbReference type="Google" id="ProtNLM"/>
    </source>
</evidence>
<feature type="transmembrane region" description="Helical" evidence="1">
    <location>
        <begin position="20"/>
        <end position="38"/>
    </location>
</feature>
<dbReference type="RefSeq" id="WP_196122187.1">
    <property type="nucleotide sequence ID" value="NZ_JADMCD010000014.1"/>
</dbReference>
<keyword evidence="1" id="KW-0812">Transmembrane</keyword>
<proteinExistence type="predicted"/>
<feature type="transmembrane region" description="Helical" evidence="1">
    <location>
        <begin position="58"/>
        <end position="82"/>
    </location>
</feature>
<keyword evidence="1" id="KW-1133">Transmembrane helix</keyword>
<keyword evidence="1" id="KW-0472">Membrane</keyword>
<sequence>MSFQRTKRIARYFWIVRKRLLLGSLFTVPLPLMTYLWLGGRLALENAPPYLAAWSKPGFLALPTMLSILWFIVGACILLFTLSLGDIDDVLETPQKGTE</sequence>
<comment type="caution">
    <text evidence="2">The sequence shown here is derived from an EMBL/GenBank/DDBJ whole genome shotgun (WGS) entry which is preliminary data.</text>
</comment>
<name>A0ABS0FRZ0_PSELU</name>
<protein>
    <recommendedName>
        <fullName evidence="4">DUF485 domain-containing protein</fullName>
    </recommendedName>
</protein>
<organism evidence="2 3">
    <name type="scientific">Pseudomonas luteola</name>
    <dbReference type="NCBI Taxonomy" id="47886"/>
    <lineage>
        <taxon>Bacteria</taxon>
        <taxon>Pseudomonadati</taxon>
        <taxon>Pseudomonadota</taxon>
        <taxon>Gammaproteobacteria</taxon>
        <taxon>Pseudomonadales</taxon>
        <taxon>Pseudomonadaceae</taxon>
        <taxon>Pseudomonas</taxon>
    </lineage>
</organism>
<accession>A0ABS0FRZ0</accession>
<evidence type="ECO:0000313" key="2">
    <source>
        <dbReference type="EMBL" id="MBF8643122.1"/>
    </source>
</evidence>
<gene>
    <name evidence="2" type="ORF">IRZ65_20845</name>
</gene>
<evidence type="ECO:0000256" key="1">
    <source>
        <dbReference type="SAM" id="Phobius"/>
    </source>
</evidence>
<keyword evidence="3" id="KW-1185">Reference proteome</keyword>
<reference evidence="2 3" key="1">
    <citation type="submission" date="2020-10" db="EMBL/GenBank/DDBJ databases">
        <title>Genome sequences of Pseudomonas isolates.</title>
        <authorList>
            <person name="Wessels L."/>
            <person name="Reich F."/>
            <person name="Hammerl J."/>
        </authorList>
    </citation>
    <scope>NUCLEOTIDE SEQUENCE [LARGE SCALE GENOMIC DNA]</scope>
    <source>
        <strain evidence="2 3">20-MO00624-0</strain>
    </source>
</reference>